<dbReference type="Gene3D" id="3.40.50.1970">
    <property type="match status" value="1"/>
</dbReference>
<evidence type="ECO:0000313" key="2">
    <source>
        <dbReference type="Proteomes" id="UP000177821"/>
    </source>
</evidence>
<organism evidence="1 2">
    <name type="scientific">Candidatus Woykebacteria bacterium RIFCSPHIGHO2_02_FULL_43_16b</name>
    <dbReference type="NCBI Taxonomy" id="1802601"/>
    <lineage>
        <taxon>Bacteria</taxon>
        <taxon>Candidatus Woykeibacteriota</taxon>
    </lineage>
</organism>
<evidence type="ECO:0000313" key="1">
    <source>
        <dbReference type="EMBL" id="OGY30010.1"/>
    </source>
</evidence>
<proteinExistence type="predicted"/>
<evidence type="ECO:0008006" key="3">
    <source>
        <dbReference type="Google" id="ProtNLM"/>
    </source>
</evidence>
<dbReference type="AlphaFoldDB" id="A0A1G1WRR5"/>
<reference evidence="1 2" key="1">
    <citation type="journal article" date="2016" name="Nat. Commun.">
        <title>Thousands of microbial genomes shed light on interconnected biogeochemical processes in an aquifer system.</title>
        <authorList>
            <person name="Anantharaman K."/>
            <person name="Brown C.T."/>
            <person name="Hug L.A."/>
            <person name="Sharon I."/>
            <person name="Castelle C.J."/>
            <person name="Probst A.J."/>
            <person name="Thomas B.C."/>
            <person name="Singh A."/>
            <person name="Wilkins M.J."/>
            <person name="Karaoz U."/>
            <person name="Brodie E.L."/>
            <person name="Williams K.H."/>
            <person name="Hubbard S.S."/>
            <person name="Banfield J.F."/>
        </authorList>
    </citation>
    <scope>NUCLEOTIDE SEQUENCE [LARGE SCALE GENOMIC DNA]</scope>
</reference>
<accession>A0A1G1WRR5</accession>
<comment type="caution">
    <text evidence="1">The sequence shown here is derived from an EMBL/GenBank/DDBJ whole genome shotgun (WGS) entry which is preliminary data.</text>
</comment>
<gene>
    <name evidence="1" type="ORF">A3J50_02920</name>
</gene>
<name>A0A1G1WRR5_9BACT</name>
<sequence>MFWTEITGKGRAMSGQFSGVMYQPPYVAQVYELVLCAESDGRFLEHLRSVLPDSRLILLLGSESDLPRVEELSRLLLQEIKVTVIMSAHRHPALLFALACALPVNTCVVAAGGLSLQLPAMLRAWLNSLGKTIPIFGVGLGDTPELRRIAVEAMTVLPSDLAGTISVKAEDESWSNFAERVRAALSDQDEIHAWVLGHLPEPTRKAKVIGHAFAAVGE</sequence>
<dbReference type="EMBL" id="MHCX01000010">
    <property type="protein sequence ID" value="OGY30010.1"/>
    <property type="molecule type" value="Genomic_DNA"/>
</dbReference>
<protein>
    <recommendedName>
        <fullName evidence="3">PurE domain-containing protein</fullName>
    </recommendedName>
</protein>
<dbReference type="SUPFAM" id="SSF52255">
    <property type="entry name" value="N5-CAIR mutase (phosphoribosylaminoimidazole carboxylase, PurE)"/>
    <property type="match status" value="1"/>
</dbReference>
<dbReference type="Proteomes" id="UP000177821">
    <property type="component" value="Unassembled WGS sequence"/>
</dbReference>